<dbReference type="GO" id="GO:0003723">
    <property type="term" value="F:RNA binding"/>
    <property type="evidence" value="ECO:0007669"/>
    <property type="project" value="InterPro"/>
</dbReference>
<dbReference type="Pfam" id="PF00588">
    <property type="entry name" value="SpoU_methylase"/>
    <property type="match status" value="1"/>
</dbReference>
<dbReference type="InterPro" id="IPR053888">
    <property type="entry name" value="MRM3-like_sub_bind"/>
</dbReference>
<dbReference type="Gene3D" id="3.30.1330.30">
    <property type="match status" value="1"/>
</dbReference>
<accession>A0A2L2X9A8</accession>
<dbReference type="Pfam" id="PF22435">
    <property type="entry name" value="MRM3-like_sub_bind"/>
    <property type="match status" value="1"/>
</dbReference>
<dbReference type="OrthoDB" id="9794400at2"/>
<dbReference type="SUPFAM" id="SSF75217">
    <property type="entry name" value="alpha/beta knot"/>
    <property type="match status" value="1"/>
</dbReference>
<dbReference type="Gene3D" id="3.40.1280.10">
    <property type="match status" value="1"/>
</dbReference>
<dbReference type="InterPro" id="IPR029026">
    <property type="entry name" value="tRNA_m1G_MTases_N"/>
</dbReference>
<dbReference type="SMART" id="SM00967">
    <property type="entry name" value="SpoU_sub_bind"/>
    <property type="match status" value="1"/>
</dbReference>
<reference evidence="6" key="1">
    <citation type="submission" date="2018-02" db="EMBL/GenBank/DDBJ databases">
        <title>Genome sequence of Desulfocucumis palustris strain NAW-5.</title>
        <authorList>
            <person name="Watanabe M."/>
            <person name="Kojima H."/>
            <person name="Fukui M."/>
        </authorList>
    </citation>
    <scope>NUCLEOTIDE SEQUENCE [LARGE SCALE GENOMIC DNA]</scope>
    <source>
        <strain evidence="6">NAW-5</strain>
    </source>
</reference>
<keyword evidence="6" id="KW-1185">Reference proteome</keyword>
<dbReference type="EMBL" id="BFAV01000045">
    <property type="protein sequence ID" value="GBF32718.1"/>
    <property type="molecule type" value="Genomic_DNA"/>
</dbReference>
<evidence type="ECO:0000256" key="3">
    <source>
        <dbReference type="ARBA" id="ARBA00022679"/>
    </source>
</evidence>
<dbReference type="AlphaFoldDB" id="A0A2L2X9A8"/>
<keyword evidence="3" id="KW-0808">Transferase</keyword>
<dbReference type="GO" id="GO:0032259">
    <property type="term" value="P:methylation"/>
    <property type="evidence" value="ECO:0007669"/>
    <property type="project" value="UniProtKB-KW"/>
</dbReference>
<sequence length="267" mass="28552">MEPITSSRNPLIKNIKRLSRRKQREKDRKFLIEGARIVAEAVQSGWPLELVLTSPGFSGPDREQLTGLLRARAIKTVELPPALFNELAETESPQGIIALAAMPGWRLEKLAAGDRSGSPVIVVVDGVQDPGNLGTIIRSADAFGADAVLLTRGTVDLYNPKTLRSTMGSIFHLPVLHNLEAGDVALFLDSRGLTLLVGDPGAPNALSGIDLRGPVALLLGSEARGPGGEYAVRRRVTVTIPMPGRAESLNVGVAASIMLYEISRQRS</sequence>
<dbReference type="PANTHER" id="PTHR43191:SF2">
    <property type="entry name" value="RRNA METHYLTRANSFERASE 3, MITOCHONDRIAL"/>
    <property type="match status" value="1"/>
</dbReference>
<keyword evidence="2 5" id="KW-0489">Methyltransferase</keyword>
<dbReference type="InterPro" id="IPR001537">
    <property type="entry name" value="SpoU_MeTrfase"/>
</dbReference>
<dbReference type="PANTHER" id="PTHR43191">
    <property type="entry name" value="RRNA METHYLTRANSFERASE 3"/>
    <property type="match status" value="1"/>
</dbReference>
<organism evidence="5 6">
    <name type="scientific">Desulfocucumis palustris</name>
    <dbReference type="NCBI Taxonomy" id="1898651"/>
    <lineage>
        <taxon>Bacteria</taxon>
        <taxon>Bacillati</taxon>
        <taxon>Bacillota</taxon>
        <taxon>Clostridia</taxon>
        <taxon>Eubacteriales</taxon>
        <taxon>Desulfocucumaceae</taxon>
        <taxon>Desulfocucumis</taxon>
    </lineage>
</organism>
<protein>
    <submittedName>
        <fullName evidence="5">rRNA methylase</fullName>
    </submittedName>
</protein>
<feature type="domain" description="RNA 2-O ribose methyltransferase substrate binding" evidence="4">
    <location>
        <begin position="31"/>
        <end position="106"/>
    </location>
</feature>
<evidence type="ECO:0000256" key="1">
    <source>
        <dbReference type="ARBA" id="ARBA00007228"/>
    </source>
</evidence>
<proteinExistence type="inferred from homology"/>
<comment type="similarity">
    <text evidence="1">Belongs to the class IV-like SAM-binding methyltransferase superfamily. RNA methyltransferase TrmH family.</text>
</comment>
<dbReference type="SUPFAM" id="SSF55315">
    <property type="entry name" value="L30e-like"/>
    <property type="match status" value="1"/>
</dbReference>
<dbReference type="InterPro" id="IPR013123">
    <property type="entry name" value="SpoU_subst-bd"/>
</dbReference>
<evidence type="ECO:0000313" key="6">
    <source>
        <dbReference type="Proteomes" id="UP000239549"/>
    </source>
</evidence>
<dbReference type="InterPro" id="IPR029064">
    <property type="entry name" value="Ribosomal_eL30-like_sf"/>
</dbReference>
<dbReference type="CDD" id="cd18095">
    <property type="entry name" value="SpoU-like_rRNA-MTase"/>
    <property type="match status" value="1"/>
</dbReference>
<evidence type="ECO:0000256" key="2">
    <source>
        <dbReference type="ARBA" id="ARBA00022603"/>
    </source>
</evidence>
<dbReference type="InterPro" id="IPR029028">
    <property type="entry name" value="Alpha/beta_knot_MTases"/>
</dbReference>
<evidence type="ECO:0000259" key="4">
    <source>
        <dbReference type="SMART" id="SM00967"/>
    </source>
</evidence>
<dbReference type="GO" id="GO:0006396">
    <property type="term" value="P:RNA processing"/>
    <property type="evidence" value="ECO:0007669"/>
    <property type="project" value="InterPro"/>
</dbReference>
<dbReference type="RefSeq" id="WP_104371201.1">
    <property type="nucleotide sequence ID" value="NZ_BFAV01000045.1"/>
</dbReference>
<name>A0A2L2X9A8_9FIRM</name>
<gene>
    <name evidence="5" type="ORF">DCCM_0914</name>
</gene>
<evidence type="ECO:0000313" key="5">
    <source>
        <dbReference type="EMBL" id="GBF32718.1"/>
    </source>
</evidence>
<dbReference type="GO" id="GO:0008173">
    <property type="term" value="F:RNA methyltransferase activity"/>
    <property type="evidence" value="ECO:0007669"/>
    <property type="project" value="InterPro"/>
</dbReference>
<comment type="caution">
    <text evidence="5">The sequence shown here is derived from an EMBL/GenBank/DDBJ whole genome shotgun (WGS) entry which is preliminary data.</text>
</comment>
<dbReference type="GO" id="GO:0005737">
    <property type="term" value="C:cytoplasm"/>
    <property type="evidence" value="ECO:0007669"/>
    <property type="project" value="UniProtKB-ARBA"/>
</dbReference>
<dbReference type="InterPro" id="IPR051259">
    <property type="entry name" value="rRNA_Methyltransferase"/>
</dbReference>
<dbReference type="Proteomes" id="UP000239549">
    <property type="component" value="Unassembled WGS sequence"/>
</dbReference>